<accession>A0ABZ3FWI4</accession>
<feature type="region of interest" description="Disordered" evidence="13">
    <location>
        <begin position="188"/>
        <end position="208"/>
    </location>
</feature>
<evidence type="ECO:0000256" key="4">
    <source>
        <dbReference type="ARBA" id="ARBA00004744"/>
    </source>
</evidence>
<sequence>MTRTLIVGAGLGGLVAARELAKRGHQVAILEASDRIGGQVHTTTWHGMPVDMGAEAMFLGGPHLKPLLAELGLLESLVAPQAGSSWLRTDKGKLVHLPEGVGPTGPSKLDPVIKSGLLSATALARAGMEPMRTKPITGDISVGDFVAGRFGKAVVDTFVDPLLGNLHAGDVYRLSLLSTAPQLVPAAREGRSLIKNAKTPPPPSDGPRVPPFASFTGGLSTLIDALAKEVTVHTGVTVREARRTPEGWALETSNGPATTDNLVLAVPAVVAAQLLEPTVRGIGNDLTAGRTADVATIVLAYPKSAKDTPALRDGNGLLLRSGTGRQLKAATFLTRKWAHLADGEFFLVRASAGRAGVDSLSLMDDKTLVRRIHQELADITGLDARPQDSLVARWPGSYPQLEVGHQERMSRIRETLAPHRVALVGAPYDGLGMPSVVKSALAGAVLLGGDGS</sequence>
<dbReference type="InterPro" id="IPR002937">
    <property type="entry name" value="Amino_oxidase"/>
</dbReference>
<evidence type="ECO:0000256" key="2">
    <source>
        <dbReference type="ARBA" id="ARBA00001974"/>
    </source>
</evidence>
<evidence type="ECO:0000256" key="3">
    <source>
        <dbReference type="ARBA" id="ARBA00002185"/>
    </source>
</evidence>
<dbReference type="Gene3D" id="3.90.660.20">
    <property type="entry name" value="Protoporphyrinogen oxidase, mitochondrial, domain 2"/>
    <property type="match status" value="1"/>
</dbReference>
<protein>
    <recommendedName>
        <fullName evidence="7 12">Coproporphyrinogen III oxidase</fullName>
        <ecNumber evidence="6 12">1.3.3.15</ecNumber>
    </recommendedName>
</protein>
<evidence type="ECO:0000256" key="6">
    <source>
        <dbReference type="ARBA" id="ARBA00012402"/>
    </source>
</evidence>
<evidence type="ECO:0000313" key="16">
    <source>
        <dbReference type="Proteomes" id="UP001442841"/>
    </source>
</evidence>
<evidence type="ECO:0000256" key="13">
    <source>
        <dbReference type="SAM" id="MobiDB-lite"/>
    </source>
</evidence>
<dbReference type="EC" id="1.3.3.15" evidence="6 12"/>
<dbReference type="Gene3D" id="1.10.3110.10">
    <property type="entry name" value="protoporphyrinogen ix oxidase, domain 3"/>
    <property type="match status" value="1"/>
</dbReference>
<reference evidence="15 16" key="1">
    <citation type="submission" date="2024-04" db="EMBL/GenBank/DDBJ databases">
        <title>Isolation of an actinomycete strain from pig manure.</title>
        <authorList>
            <person name="Gong T."/>
            <person name="Yu Z."/>
            <person name="An M."/>
            <person name="Wei C."/>
            <person name="Yang W."/>
            <person name="Liu L."/>
        </authorList>
    </citation>
    <scope>NUCLEOTIDE SEQUENCE [LARGE SCALE GENOMIC DNA]</scope>
    <source>
        <strain evidence="15 16">ZF39</strain>
    </source>
</reference>
<evidence type="ECO:0000256" key="11">
    <source>
        <dbReference type="ARBA" id="ARBA00023133"/>
    </source>
</evidence>
<dbReference type="Gene3D" id="3.50.50.60">
    <property type="entry name" value="FAD/NAD(P)-binding domain"/>
    <property type="match status" value="1"/>
</dbReference>
<dbReference type="PANTHER" id="PTHR42923:SF3">
    <property type="entry name" value="PROTOPORPHYRINOGEN OXIDASE"/>
    <property type="match status" value="1"/>
</dbReference>
<dbReference type="InterPro" id="IPR036188">
    <property type="entry name" value="FAD/NAD-bd_sf"/>
</dbReference>
<comment type="subcellular location">
    <subcellularLocation>
        <location evidence="12">Cytoplasm</location>
    </subcellularLocation>
</comment>
<keyword evidence="10 12" id="KW-0560">Oxidoreductase</keyword>
<evidence type="ECO:0000256" key="8">
    <source>
        <dbReference type="ARBA" id="ARBA00022630"/>
    </source>
</evidence>
<comment type="similarity">
    <text evidence="5 12">Belongs to the protoporphyrinogen/coproporphyrinogen oxidase family. Coproporphyrinogen III oxidase subfamily.</text>
</comment>
<feature type="compositionally biased region" description="Pro residues" evidence="13">
    <location>
        <begin position="199"/>
        <end position="208"/>
    </location>
</feature>
<dbReference type="NCBIfam" id="TIGR00562">
    <property type="entry name" value="proto_IX_ox"/>
    <property type="match status" value="1"/>
</dbReference>
<evidence type="ECO:0000256" key="12">
    <source>
        <dbReference type="RuleBase" id="RU364052"/>
    </source>
</evidence>
<comment type="cofactor">
    <cofactor evidence="2 12">
        <name>FAD</name>
        <dbReference type="ChEBI" id="CHEBI:57692"/>
    </cofactor>
</comment>
<dbReference type="GO" id="GO:0004729">
    <property type="term" value="F:oxygen-dependent protoporphyrinogen oxidase activity"/>
    <property type="evidence" value="ECO:0007669"/>
    <property type="project" value="UniProtKB-EC"/>
</dbReference>
<feature type="domain" description="Amine oxidase" evidence="14">
    <location>
        <begin position="11"/>
        <end position="444"/>
    </location>
</feature>
<comment type="function">
    <text evidence="3 12">Involved in coproporphyrin-dependent heme b biosynthesis. Catalyzes the oxidation of coproporphyrinogen III to coproporphyrin III.</text>
</comment>
<keyword evidence="12" id="KW-0963">Cytoplasm</keyword>
<comment type="pathway">
    <text evidence="4 12">Porphyrin-containing compound metabolism; protoheme biosynthesis.</text>
</comment>
<keyword evidence="9 12" id="KW-0274">FAD</keyword>
<dbReference type="InterPro" id="IPR050464">
    <property type="entry name" value="Zeta_carotene_desat/Oxidored"/>
</dbReference>
<organism evidence="15 16">
    <name type="scientific">Ammonicoccus fulvus</name>
    <dbReference type="NCBI Taxonomy" id="3138240"/>
    <lineage>
        <taxon>Bacteria</taxon>
        <taxon>Bacillati</taxon>
        <taxon>Actinomycetota</taxon>
        <taxon>Actinomycetes</taxon>
        <taxon>Propionibacteriales</taxon>
        <taxon>Propionibacteriaceae</taxon>
        <taxon>Ammonicoccus</taxon>
    </lineage>
</organism>
<comment type="catalytic activity">
    <reaction evidence="1">
        <text>coproporphyrinogen III + 3 O2 = coproporphyrin III + 3 H2O2</text>
        <dbReference type="Rhea" id="RHEA:43436"/>
        <dbReference type="ChEBI" id="CHEBI:15379"/>
        <dbReference type="ChEBI" id="CHEBI:16240"/>
        <dbReference type="ChEBI" id="CHEBI:57309"/>
        <dbReference type="ChEBI" id="CHEBI:131725"/>
        <dbReference type="EC" id="1.3.3.15"/>
    </reaction>
    <physiologicalReaction direction="left-to-right" evidence="1">
        <dbReference type="Rhea" id="RHEA:43437"/>
    </physiologicalReaction>
</comment>
<evidence type="ECO:0000259" key="14">
    <source>
        <dbReference type="Pfam" id="PF01593"/>
    </source>
</evidence>
<gene>
    <name evidence="15" type="primary">hemG</name>
    <name evidence="15" type="ORF">AADG42_17975</name>
</gene>
<dbReference type="PANTHER" id="PTHR42923">
    <property type="entry name" value="PROTOPORPHYRINOGEN OXIDASE"/>
    <property type="match status" value="1"/>
</dbReference>
<evidence type="ECO:0000256" key="5">
    <source>
        <dbReference type="ARBA" id="ARBA00008310"/>
    </source>
</evidence>
<evidence type="ECO:0000256" key="10">
    <source>
        <dbReference type="ARBA" id="ARBA00023002"/>
    </source>
</evidence>
<dbReference type="EMBL" id="CP154795">
    <property type="protein sequence ID" value="XAN09123.1"/>
    <property type="molecule type" value="Genomic_DNA"/>
</dbReference>
<name>A0ABZ3FWI4_9ACTN</name>
<dbReference type="Proteomes" id="UP001442841">
    <property type="component" value="Chromosome"/>
</dbReference>
<dbReference type="Pfam" id="PF01593">
    <property type="entry name" value="Amino_oxidase"/>
    <property type="match status" value="1"/>
</dbReference>
<evidence type="ECO:0000256" key="7">
    <source>
        <dbReference type="ARBA" id="ARBA00019046"/>
    </source>
</evidence>
<dbReference type="InterPro" id="IPR004572">
    <property type="entry name" value="Protoporphyrinogen_oxidase"/>
</dbReference>
<evidence type="ECO:0000256" key="9">
    <source>
        <dbReference type="ARBA" id="ARBA00022827"/>
    </source>
</evidence>
<proteinExistence type="inferred from homology"/>
<evidence type="ECO:0000256" key="1">
    <source>
        <dbReference type="ARBA" id="ARBA00001755"/>
    </source>
</evidence>
<evidence type="ECO:0000313" key="15">
    <source>
        <dbReference type="EMBL" id="XAN09123.1"/>
    </source>
</evidence>
<dbReference type="SUPFAM" id="SSF51905">
    <property type="entry name" value="FAD/NAD(P)-binding domain"/>
    <property type="match status" value="1"/>
</dbReference>
<keyword evidence="8 12" id="KW-0285">Flavoprotein</keyword>
<dbReference type="SUPFAM" id="SSF54373">
    <property type="entry name" value="FAD-linked reductases, C-terminal domain"/>
    <property type="match status" value="1"/>
</dbReference>
<keyword evidence="16" id="KW-1185">Reference proteome</keyword>
<dbReference type="RefSeq" id="WP_425310566.1">
    <property type="nucleotide sequence ID" value="NZ_CP154795.1"/>
</dbReference>
<keyword evidence="11 12" id="KW-0350">Heme biosynthesis</keyword>